<dbReference type="Pfam" id="PF12802">
    <property type="entry name" value="MarR_2"/>
    <property type="match status" value="1"/>
</dbReference>
<dbReference type="RefSeq" id="WP_005456584.1">
    <property type="nucleotide sequence ID" value="NZ_CM001440.1"/>
</dbReference>
<dbReference type="HOGENOM" id="CLU_083287_2_2_11"/>
<proteinExistence type="predicted"/>
<organism evidence="2 3">
    <name type="scientific">Saccharomonospora cyanea NA-134</name>
    <dbReference type="NCBI Taxonomy" id="882082"/>
    <lineage>
        <taxon>Bacteria</taxon>
        <taxon>Bacillati</taxon>
        <taxon>Actinomycetota</taxon>
        <taxon>Actinomycetes</taxon>
        <taxon>Pseudonocardiales</taxon>
        <taxon>Pseudonocardiaceae</taxon>
        <taxon>Saccharomonospora</taxon>
    </lineage>
</organism>
<dbReference type="PANTHER" id="PTHR33164:SF99">
    <property type="entry name" value="MARR FAMILY REGULATORY PROTEIN"/>
    <property type="match status" value="1"/>
</dbReference>
<dbReference type="STRING" id="882082.SaccyDRAFT_2558"/>
<reference evidence="2 3" key="1">
    <citation type="submission" date="2011-11" db="EMBL/GenBank/DDBJ databases">
        <title>The Noncontiguous Finished sequence of Saccharomonospora cyanea NA-134.</title>
        <authorList>
            <consortium name="US DOE Joint Genome Institute"/>
            <person name="Lucas S."/>
            <person name="Han J."/>
            <person name="Lapidus A."/>
            <person name="Cheng J.-F."/>
            <person name="Goodwin L."/>
            <person name="Pitluck S."/>
            <person name="Peters L."/>
            <person name="Ovchinnikova G."/>
            <person name="Lu M."/>
            <person name="Detter J.C."/>
            <person name="Han C."/>
            <person name="Tapia R."/>
            <person name="Land M."/>
            <person name="Hauser L."/>
            <person name="Kyrpides N."/>
            <person name="Ivanova N."/>
            <person name="Pagani I."/>
            <person name="Brambilla E.-M."/>
            <person name="Klenk H.-P."/>
            <person name="Woyke T."/>
        </authorList>
    </citation>
    <scope>NUCLEOTIDE SEQUENCE [LARGE SCALE GENOMIC DNA]</scope>
    <source>
        <strain evidence="2 3">NA-134</strain>
    </source>
</reference>
<dbReference type="eggNOG" id="COG1846">
    <property type="taxonomic scope" value="Bacteria"/>
</dbReference>
<dbReference type="Gene3D" id="1.10.10.10">
    <property type="entry name" value="Winged helix-like DNA-binding domain superfamily/Winged helix DNA-binding domain"/>
    <property type="match status" value="1"/>
</dbReference>
<protein>
    <submittedName>
        <fullName evidence="2">Transcriptional regulator</fullName>
    </submittedName>
</protein>
<keyword evidence="3" id="KW-1185">Reference proteome</keyword>
<evidence type="ECO:0000259" key="1">
    <source>
        <dbReference type="PROSITE" id="PS50995"/>
    </source>
</evidence>
<dbReference type="AlphaFoldDB" id="H5XEF1"/>
<dbReference type="PROSITE" id="PS50995">
    <property type="entry name" value="HTH_MARR_2"/>
    <property type="match status" value="1"/>
</dbReference>
<dbReference type="InterPro" id="IPR036390">
    <property type="entry name" value="WH_DNA-bd_sf"/>
</dbReference>
<dbReference type="EMBL" id="CM001440">
    <property type="protein sequence ID" value="EHR61419.1"/>
    <property type="molecule type" value="Genomic_DNA"/>
</dbReference>
<dbReference type="SMART" id="SM00347">
    <property type="entry name" value="HTH_MARR"/>
    <property type="match status" value="1"/>
</dbReference>
<dbReference type="InterPro" id="IPR000835">
    <property type="entry name" value="HTH_MarR-typ"/>
</dbReference>
<dbReference type="InterPro" id="IPR039422">
    <property type="entry name" value="MarR/SlyA-like"/>
</dbReference>
<accession>H5XEF1</accession>
<dbReference type="InterPro" id="IPR036388">
    <property type="entry name" value="WH-like_DNA-bd_sf"/>
</dbReference>
<dbReference type="GO" id="GO:0003700">
    <property type="term" value="F:DNA-binding transcription factor activity"/>
    <property type="evidence" value="ECO:0007669"/>
    <property type="project" value="InterPro"/>
</dbReference>
<evidence type="ECO:0000313" key="3">
    <source>
        <dbReference type="Proteomes" id="UP000002791"/>
    </source>
</evidence>
<dbReference type="PANTHER" id="PTHR33164">
    <property type="entry name" value="TRANSCRIPTIONAL REGULATOR, MARR FAMILY"/>
    <property type="match status" value="1"/>
</dbReference>
<gene>
    <name evidence="2" type="ORF">SaccyDRAFT_2558</name>
</gene>
<sequence>MTRWLDDHEQRAWRGYLTMHAQLTARLSRQLQADSGLSMSDFEVLVQLTDQPEPRMRVGQLAAALQWEKSRLSHHLARMQKRDLVCREDCPSDARGAFVVLTARGREAIEQAAPGHVDTVRDLVFDQLTPDQVTVLASIAERVLDRLEATAPDAGLERVPRGPQRGAV</sequence>
<dbReference type="OrthoDB" id="3254910at2"/>
<dbReference type="GO" id="GO:0006950">
    <property type="term" value="P:response to stress"/>
    <property type="evidence" value="ECO:0007669"/>
    <property type="project" value="TreeGrafter"/>
</dbReference>
<evidence type="ECO:0000313" key="2">
    <source>
        <dbReference type="EMBL" id="EHR61419.1"/>
    </source>
</evidence>
<name>H5XEF1_9PSEU</name>
<feature type="domain" description="HTH marR-type" evidence="1">
    <location>
        <begin position="1"/>
        <end position="145"/>
    </location>
</feature>
<dbReference type="SUPFAM" id="SSF46785">
    <property type="entry name" value="Winged helix' DNA-binding domain"/>
    <property type="match status" value="1"/>
</dbReference>
<dbReference type="Proteomes" id="UP000002791">
    <property type="component" value="Chromosome"/>
</dbReference>